<dbReference type="EMBL" id="SBKO01000006">
    <property type="protein sequence ID" value="RXR16252.1"/>
    <property type="molecule type" value="Genomic_DNA"/>
</dbReference>
<accession>A0A4Q1K0M5</accession>
<organism evidence="1 2">
    <name type="scientific">Flavobacterium amnicola</name>
    <dbReference type="NCBI Taxonomy" id="2506422"/>
    <lineage>
        <taxon>Bacteria</taxon>
        <taxon>Pseudomonadati</taxon>
        <taxon>Bacteroidota</taxon>
        <taxon>Flavobacteriia</taxon>
        <taxon>Flavobacteriales</taxon>
        <taxon>Flavobacteriaceae</taxon>
        <taxon>Flavobacterium</taxon>
    </lineage>
</organism>
<dbReference type="Gene3D" id="3.10.450.360">
    <property type="match status" value="1"/>
</dbReference>
<evidence type="ECO:0000313" key="1">
    <source>
        <dbReference type="EMBL" id="RXR16252.1"/>
    </source>
</evidence>
<sequence>MKKVMSILLFVFPLLVLGQEKRDLELSSDELPTVVIKNAGDDFSVYLPDRNPDQKVRQLQDKFIGYNLGKNEEGFDEFLVLFEGEDASLAATYNEKGKLLRVVEKYENVKLPRKVIFSVYKEYPDWVIVQDKFLYTQKDGDILKKQYNLKIKKGKETKKIVVKPNGDLIADL</sequence>
<keyword evidence="2" id="KW-1185">Reference proteome</keyword>
<proteinExistence type="predicted"/>
<evidence type="ECO:0008006" key="3">
    <source>
        <dbReference type="Google" id="ProtNLM"/>
    </source>
</evidence>
<dbReference type="OrthoDB" id="1428473at2"/>
<dbReference type="RefSeq" id="WP_129436531.1">
    <property type="nucleotide sequence ID" value="NZ_SBKO01000006.1"/>
</dbReference>
<protein>
    <recommendedName>
        <fullName evidence="3">Nicotinate-nucleotide adenylyltransferase</fullName>
    </recommendedName>
</protein>
<evidence type="ECO:0000313" key="2">
    <source>
        <dbReference type="Proteomes" id="UP000290283"/>
    </source>
</evidence>
<reference evidence="2" key="1">
    <citation type="submission" date="2019-01" db="EMBL/GenBank/DDBJ databases">
        <title>Cytophagaceae bacterium strain CAR-16.</title>
        <authorList>
            <person name="Chen W.-M."/>
        </authorList>
    </citation>
    <scope>NUCLEOTIDE SEQUENCE [LARGE SCALE GENOMIC DNA]</scope>
    <source>
        <strain evidence="2">LLJ-11</strain>
    </source>
</reference>
<dbReference type="AlphaFoldDB" id="A0A4Q1K0M5"/>
<dbReference type="Proteomes" id="UP000290283">
    <property type="component" value="Unassembled WGS sequence"/>
</dbReference>
<gene>
    <name evidence="1" type="ORF">EQG63_11540</name>
</gene>
<name>A0A4Q1K0M5_9FLAO</name>
<comment type="caution">
    <text evidence="1">The sequence shown here is derived from an EMBL/GenBank/DDBJ whole genome shotgun (WGS) entry which is preliminary data.</text>
</comment>
<dbReference type="SUPFAM" id="SSF160574">
    <property type="entry name" value="BT0923-like"/>
    <property type="match status" value="1"/>
</dbReference>